<dbReference type="FunFam" id="1.25.40.10:FF:000090">
    <property type="entry name" value="Pentatricopeptide repeat-containing protein, chloroplastic"/>
    <property type="match status" value="1"/>
</dbReference>
<sequence length="843" mass="93753">MTFNLPWHPTARAFRLRVHPVLTRCRKSPYLRFSHTNVTAFQHPSAQQTYVELTQKLYEVLKDCAAMKSILVLRKCHAHVVSLGLGASVFIQNNLVNAYAKCGSVRDAFDVFCEMGVRNVHSWNAMIDGFAASGMMGAAQKLFEEMPESERDTITWNSMMARYFDDGKPGETVKMFSFMLGDSYFSINSSSVSCALKACGSLGDLAFASQLHALIEKSCLREDDSVQGSIVDAYIKSGALSSAEKVFSGIANPSVFCWNSMIYCYSKLYGARDALHLFQSMPRRNGVSWNMVVSILSQHGMEFETLSTFVEMSVGGFKSTSETYASVLSSCATVCDIEWGAHLHARILRVEIGVDVFAGGGLIDMYWKCGHLGNAHKVFDSLSQHNAVSWTSFIRGLAHFGLEDKALESYNKMRSASVAPDHFTLSVILGTCSTRKDVWCGRQLHAQAIKLGMQASTAVGNAILTVYAKCGDSKDATRAFYWIPKKDTISWTLMIIAFSQIGDVETAREYFDRMPERNIVTWNSMLAAYIQNELWEESLRIYMRMLEVDVKPDWITLVTCMSACADLSLMSLGSQIIAQAEKIGLSCNVSVANSFVTFYSRCGDIDLGEEVFEAIDFKNLVSWNAMMSGFAHNGQGRRVVETFEEMLAVGCLPDNISFACVLSGCSHAGLLSEGKRYFESMTRDYNLSPNPEHYTCMVDLLGRAGLLEQALSLIKEMPFKPNADIWKALLSACRTHGSAESAEFAVKNLLEMDVEDSGSYILLAHVYWESGKSQGVAALRKSMRDKRMVKHNASSWIEVNNKIHVFAAHDSGHPQINDVYKVLEGIQMEIHGDRTSELWTTVC</sequence>
<dbReference type="PANTHER" id="PTHR47926">
    <property type="entry name" value="PENTATRICOPEPTIDE REPEAT-CONTAINING PROTEIN"/>
    <property type="match status" value="1"/>
</dbReference>
<dbReference type="SUPFAM" id="SSF48452">
    <property type="entry name" value="TPR-like"/>
    <property type="match status" value="1"/>
</dbReference>
<feature type="repeat" description="PPR" evidence="2">
    <location>
        <begin position="152"/>
        <end position="186"/>
    </location>
</feature>
<dbReference type="GO" id="GO:0003723">
    <property type="term" value="F:RNA binding"/>
    <property type="evidence" value="ECO:0007669"/>
    <property type="project" value="InterPro"/>
</dbReference>
<dbReference type="InterPro" id="IPR046848">
    <property type="entry name" value="E_motif"/>
</dbReference>
<dbReference type="Pfam" id="PF01535">
    <property type="entry name" value="PPR"/>
    <property type="match status" value="7"/>
</dbReference>
<evidence type="ECO:0000256" key="2">
    <source>
        <dbReference type="PROSITE-ProRule" id="PRU00708"/>
    </source>
</evidence>
<dbReference type="AlphaFoldDB" id="A0A7N0UG53"/>
<dbReference type="Gene3D" id="1.25.40.10">
    <property type="entry name" value="Tetratricopeptide repeat domain"/>
    <property type="match status" value="7"/>
</dbReference>
<dbReference type="EnsemblPlants" id="Kaladp0067s0032.3.v1.1">
    <property type="protein sequence ID" value="Kaladp0067s0032.3.v1.1.CDS.1"/>
    <property type="gene ID" value="Kaladp0067s0032.v1.1"/>
</dbReference>
<dbReference type="Gramene" id="Kaladp0067s0032.3.v1.1">
    <property type="protein sequence ID" value="Kaladp0067s0032.3.v1.1.CDS.1"/>
    <property type="gene ID" value="Kaladp0067s0032.v1.1"/>
</dbReference>
<dbReference type="PROSITE" id="PS51375">
    <property type="entry name" value="PPR"/>
    <property type="match status" value="6"/>
</dbReference>
<dbReference type="InterPro" id="IPR011990">
    <property type="entry name" value="TPR-like_helical_dom_sf"/>
</dbReference>
<dbReference type="FunFam" id="1.25.40.10:FF:000780">
    <property type="entry name" value="Pentatricopeptide repeat-containing protein isoform A"/>
    <property type="match status" value="1"/>
</dbReference>
<dbReference type="InterPro" id="IPR046960">
    <property type="entry name" value="PPR_At4g14850-like_plant"/>
</dbReference>
<protein>
    <submittedName>
        <fullName evidence="3">Uncharacterized protein</fullName>
    </submittedName>
</protein>
<dbReference type="PANTHER" id="PTHR47926:SF370">
    <property type="entry name" value="DYW DOMAIN-CONTAINING PROTEIN"/>
    <property type="match status" value="1"/>
</dbReference>
<dbReference type="NCBIfam" id="TIGR00756">
    <property type="entry name" value="PPR"/>
    <property type="match status" value="8"/>
</dbReference>
<feature type="repeat" description="PPR" evidence="2">
    <location>
        <begin position="619"/>
        <end position="653"/>
    </location>
</feature>
<keyword evidence="1" id="KW-0677">Repeat</keyword>
<feature type="repeat" description="PPR" evidence="2">
    <location>
        <begin position="386"/>
        <end position="420"/>
    </location>
</feature>
<dbReference type="EnsemblPlants" id="Kaladp0067s0032.2.v1.1">
    <property type="protein sequence ID" value="Kaladp0067s0032.2.v1.1.CDS.1"/>
    <property type="gene ID" value="Kaladp0067s0032.v1.1"/>
</dbReference>
<dbReference type="GO" id="GO:0009451">
    <property type="term" value="P:RNA modification"/>
    <property type="evidence" value="ECO:0007669"/>
    <property type="project" value="InterPro"/>
</dbReference>
<feature type="repeat" description="PPR" evidence="2">
    <location>
        <begin position="487"/>
        <end position="517"/>
    </location>
</feature>
<dbReference type="Pfam" id="PF13041">
    <property type="entry name" value="PPR_2"/>
    <property type="match status" value="2"/>
</dbReference>
<feature type="repeat" description="PPR" evidence="2">
    <location>
        <begin position="518"/>
        <end position="552"/>
    </location>
</feature>
<dbReference type="Pfam" id="PF20431">
    <property type="entry name" value="E_motif"/>
    <property type="match status" value="1"/>
</dbReference>
<evidence type="ECO:0000313" key="4">
    <source>
        <dbReference type="Proteomes" id="UP000594263"/>
    </source>
</evidence>
<name>A0A7N0UG53_KALFE</name>
<keyword evidence="4" id="KW-1185">Reference proteome</keyword>
<dbReference type="InterPro" id="IPR002885">
    <property type="entry name" value="PPR_rpt"/>
</dbReference>
<dbReference type="OMA" id="CKSHEDR"/>
<dbReference type="Gramene" id="Kaladp0067s0032.2.v1.1">
    <property type="protein sequence ID" value="Kaladp0067s0032.2.v1.1.CDS.1"/>
    <property type="gene ID" value="Kaladp0067s0032.v1.1"/>
</dbReference>
<accession>A0A7N0UG53</accession>
<evidence type="ECO:0000256" key="1">
    <source>
        <dbReference type="ARBA" id="ARBA00022737"/>
    </source>
</evidence>
<dbReference type="Gramene" id="Kaladp0067s0032.1.v1.1">
    <property type="protein sequence ID" value="Kaladp0067s0032.1.v1.1.CDS.1"/>
    <property type="gene ID" value="Kaladp0067s0032.v1.1"/>
</dbReference>
<organism evidence="3 4">
    <name type="scientific">Kalanchoe fedtschenkoi</name>
    <name type="common">Lavender scallops</name>
    <name type="synonym">South American air plant</name>
    <dbReference type="NCBI Taxonomy" id="63787"/>
    <lineage>
        <taxon>Eukaryota</taxon>
        <taxon>Viridiplantae</taxon>
        <taxon>Streptophyta</taxon>
        <taxon>Embryophyta</taxon>
        <taxon>Tracheophyta</taxon>
        <taxon>Spermatophyta</taxon>
        <taxon>Magnoliopsida</taxon>
        <taxon>eudicotyledons</taxon>
        <taxon>Gunneridae</taxon>
        <taxon>Pentapetalae</taxon>
        <taxon>Saxifragales</taxon>
        <taxon>Crassulaceae</taxon>
        <taxon>Kalanchoe</taxon>
    </lineage>
</organism>
<proteinExistence type="predicted"/>
<dbReference type="FunFam" id="1.25.40.10:FF:000442">
    <property type="entry name" value="Pentatricopeptide repeat-containing protein At3g49710"/>
    <property type="match status" value="1"/>
</dbReference>
<evidence type="ECO:0000313" key="3">
    <source>
        <dbReference type="EnsemblPlants" id="Kaladp0067s0032.2.v1.1.CDS.1"/>
    </source>
</evidence>
<reference evidence="3" key="1">
    <citation type="submission" date="2021-01" db="UniProtKB">
        <authorList>
            <consortium name="EnsemblPlants"/>
        </authorList>
    </citation>
    <scope>IDENTIFICATION</scope>
</reference>
<feature type="repeat" description="PPR" evidence="2">
    <location>
        <begin position="119"/>
        <end position="149"/>
    </location>
</feature>
<dbReference type="Proteomes" id="UP000594263">
    <property type="component" value="Unplaced"/>
</dbReference>
<dbReference type="EnsemblPlants" id="Kaladp0067s0032.1.v1.1">
    <property type="protein sequence ID" value="Kaladp0067s0032.1.v1.1.CDS.1"/>
    <property type="gene ID" value="Kaladp0067s0032.v1.1"/>
</dbReference>